<dbReference type="Proteomes" id="UP000541444">
    <property type="component" value="Unassembled WGS sequence"/>
</dbReference>
<dbReference type="InterPro" id="IPR025114">
    <property type="entry name" value="D27-like_C"/>
</dbReference>
<evidence type="ECO:0000313" key="3">
    <source>
        <dbReference type="Proteomes" id="UP000541444"/>
    </source>
</evidence>
<dbReference type="AlphaFoldDB" id="A0A7J7LUJ2"/>
<accession>A0A7J7LUJ2</accession>
<dbReference type="OrthoDB" id="416096at2759"/>
<organism evidence="2 3">
    <name type="scientific">Kingdonia uniflora</name>
    <dbReference type="NCBI Taxonomy" id="39325"/>
    <lineage>
        <taxon>Eukaryota</taxon>
        <taxon>Viridiplantae</taxon>
        <taxon>Streptophyta</taxon>
        <taxon>Embryophyta</taxon>
        <taxon>Tracheophyta</taxon>
        <taxon>Spermatophyta</taxon>
        <taxon>Magnoliopsida</taxon>
        <taxon>Ranunculales</taxon>
        <taxon>Circaeasteraceae</taxon>
        <taxon>Kingdonia</taxon>
    </lineage>
</organism>
<evidence type="ECO:0000259" key="1">
    <source>
        <dbReference type="Pfam" id="PF13225"/>
    </source>
</evidence>
<keyword evidence="3" id="KW-1185">Reference proteome</keyword>
<dbReference type="EMBL" id="JACGCM010002004">
    <property type="protein sequence ID" value="KAF6146190.1"/>
    <property type="molecule type" value="Genomic_DNA"/>
</dbReference>
<dbReference type="InterPro" id="IPR038938">
    <property type="entry name" value="D27-like"/>
</dbReference>
<reference evidence="2 3" key="1">
    <citation type="journal article" date="2020" name="IScience">
        <title>Genome Sequencing of the Endangered Kingdonia uniflora (Circaeasteraceae, Ranunculales) Reveals Potential Mechanisms of Evolutionary Specialization.</title>
        <authorList>
            <person name="Sun Y."/>
            <person name="Deng T."/>
            <person name="Zhang A."/>
            <person name="Moore M.J."/>
            <person name="Landis J.B."/>
            <person name="Lin N."/>
            <person name="Zhang H."/>
            <person name="Zhang X."/>
            <person name="Huang J."/>
            <person name="Zhang X."/>
            <person name="Sun H."/>
            <person name="Wang H."/>
        </authorList>
    </citation>
    <scope>NUCLEOTIDE SEQUENCE [LARGE SCALE GENOMIC DNA]</scope>
    <source>
        <strain evidence="2">TB1705</strain>
        <tissue evidence="2">Leaf</tissue>
    </source>
</reference>
<proteinExistence type="predicted"/>
<protein>
    <recommendedName>
        <fullName evidence="1">Beta-carotene isomerase D27-like C-terminal domain-containing protein</fullName>
    </recommendedName>
</protein>
<sequence>MNSLTYPFTFSFLSHKSLYSKLRQNTPKLTIKVSPIRSQSIDTDDVPAAKHVYKAGVFDDLFLTLFRNRMVQEVGWDSEKPGYDGLIEVANHLMTKGGRNNNSETVEAAVRILKSFFPPYLLDLYKMLVAPLGGGKVAAVMVARVTVLTCQWLMGPSTISSIDIEDGSSLRSGVLVERCKYLEESKCVGICINTCKIPTQTFFKDYMGVPLLMEPNYSYYSCQFKFGVVPPTEDKTLIEPCFEICPNANGRREVSQNRDAIQCPKDTIRPEQQTLKKQRRSQRLED</sequence>
<name>A0A7J7LUJ2_9MAGN</name>
<dbReference type="PANTHER" id="PTHR33591">
    <property type="entry name" value="BETA-CAROTENE ISOMERASE D27"/>
    <property type="match status" value="1"/>
</dbReference>
<comment type="caution">
    <text evidence="2">The sequence shown here is derived from an EMBL/GenBank/DDBJ whole genome shotgun (WGS) entry which is preliminary data.</text>
</comment>
<gene>
    <name evidence="2" type="ORF">GIB67_005838</name>
</gene>
<dbReference type="GO" id="GO:0005506">
    <property type="term" value="F:iron ion binding"/>
    <property type="evidence" value="ECO:0007669"/>
    <property type="project" value="InterPro"/>
</dbReference>
<dbReference type="PANTHER" id="PTHR33591:SF2">
    <property type="entry name" value="BETA-CAROTENE ISOMERASE D27"/>
    <property type="match status" value="1"/>
</dbReference>
<feature type="domain" description="Beta-carotene isomerase D27-like C-terminal" evidence="1">
    <location>
        <begin position="152"/>
        <end position="233"/>
    </location>
</feature>
<evidence type="ECO:0000313" key="2">
    <source>
        <dbReference type="EMBL" id="KAF6146190.1"/>
    </source>
</evidence>
<dbReference type="Pfam" id="PF13225">
    <property type="entry name" value="D27-like_C"/>
    <property type="match status" value="1"/>
</dbReference>